<dbReference type="Gene3D" id="1.10.268.10">
    <property type="entry name" value="Topoisomerase, domain 3"/>
    <property type="match status" value="1"/>
</dbReference>
<keyword evidence="2" id="KW-1185">Reference proteome</keyword>
<dbReference type="InterPro" id="IPR050220">
    <property type="entry name" value="Type_II_DNA_Topoisomerases"/>
</dbReference>
<dbReference type="PANTHER" id="PTHR43493:SF5">
    <property type="entry name" value="DNA GYRASE SUBUNIT A, CHLOROPLASTIC_MITOCHONDRIAL"/>
    <property type="match status" value="1"/>
</dbReference>
<dbReference type="GO" id="GO:0003677">
    <property type="term" value="F:DNA binding"/>
    <property type="evidence" value="ECO:0007669"/>
    <property type="project" value="InterPro"/>
</dbReference>
<dbReference type="Pfam" id="PF03989">
    <property type="entry name" value="DNA_gyraseA_C"/>
    <property type="match status" value="3"/>
</dbReference>
<sequence length="186" mass="21456">LELILRSEDRLNEIIKEELNEIKEKFSNPRRTEIEDSYDEIDVEDLIPNEPMVVTITHNGYVKRVPIKSYERQKRGGKGKVAVTTHDDDFIERFFVSNTHDTLMFVTNMGQLYWLKVYRIPEGSRTAKGKAVVNLINLRADEKIMAIIPTSDFDEAKSLTFFTKNGIVKRTSLSEFSNIRSNGVRA</sequence>
<protein>
    <submittedName>
        <fullName evidence="1">DNA gyrase subunit A</fullName>
    </submittedName>
</protein>
<dbReference type="GO" id="GO:0009330">
    <property type="term" value="C:DNA topoisomerase type II (double strand cut, ATP-hydrolyzing) complex"/>
    <property type="evidence" value="ECO:0007669"/>
    <property type="project" value="TreeGrafter"/>
</dbReference>
<dbReference type="AlphaFoldDB" id="A0AAX2A3S9"/>
<proteinExistence type="predicted"/>
<dbReference type="GO" id="GO:0003918">
    <property type="term" value="F:DNA topoisomerase type II (double strand cut, ATP-hydrolyzing) activity"/>
    <property type="evidence" value="ECO:0007669"/>
    <property type="project" value="InterPro"/>
</dbReference>
<dbReference type="GO" id="GO:0005737">
    <property type="term" value="C:cytoplasm"/>
    <property type="evidence" value="ECO:0007669"/>
    <property type="project" value="TreeGrafter"/>
</dbReference>
<dbReference type="InterPro" id="IPR006691">
    <property type="entry name" value="GyrA/parC_rep"/>
</dbReference>
<evidence type="ECO:0000313" key="2">
    <source>
        <dbReference type="Proteomes" id="UP000289193"/>
    </source>
</evidence>
<dbReference type="EMBL" id="PDKM01000046">
    <property type="protein sequence ID" value="RXK08802.1"/>
    <property type="molecule type" value="Genomic_DNA"/>
</dbReference>
<dbReference type="PANTHER" id="PTHR43493">
    <property type="entry name" value="DNA GYRASE/TOPOISOMERASE SUBUNIT A"/>
    <property type="match status" value="1"/>
</dbReference>
<dbReference type="GO" id="GO:0006265">
    <property type="term" value="P:DNA topological change"/>
    <property type="evidence" value="ECO:0007669"/>
    <property type="project" value="InterPro"/>
</dbReference>
<dbReference type="InterPro" id="IPR013757">
    <property type="entry name" value="Topo_IIA_A_a_sf"/>
</dbReference>
<dbReference type="Gene3D" id="2.120.10.90">
    <property type="entry name" value="DNA gyrase/topoisomerase IV, subunit A, C-terminal"/>
    <property type="match status" value="1"/>
</dbReference>
<gene>
    <name evidence="1" type="ORF">CRV05_13460</name>
</gene>
<name>A0AAX2A3S9_9BACT</name>
<dbReference type="Proteomes" id="UP000289193">
    <property type="component" value="Unassembled WGS sequence"/>
</dbReference>
<dbReference type="SUPFAM" id="SSF101904">
    <property type="entry name" value="GyrA/ParC C-terminal domain-like"/>
    <property type="match status" value="1"/>
</dbReference>
<dbReference type="RefSeq" id="WP_323808138.1">
    <property type="nucleotide sequence ID" value="NZ_PDKM01000046.1"/>
</dbReference>
<comment type="caution">
    <text evidence="1">The sequence shown here is derived from an EMBL/GenBank/DDBJ whole genome shotgun (WGS) entry which is preliminary data.</text>
</comment>
<feature type="non-terminal residue" evidence="1">
    <location>
        <position position="1"/>
    </location>
</feature>
<dbReference type="GO" id="GO:0005524">
    <property type="term" value="F:ATP binding"/>
    <property type="evidence" value="ECO:0007669"/>
    <property type="project" value="InterPro"/>
</dbReference>
<organism evidence="1 2">
    <name type="scientific">Halarcobacter bivalviorum</name>
    <dbReference type="NCBI Taxonomy" id="663364"/>
    <lineage>
        <taxon>Bacteria</taxon>
        <taxon>Pseudomonadati</taxon>
        <taxon>Campylobacterota</taxon>
        <taxon>Epsilonproteobacteria</taxon>
        <taxon>Campylobacterales</taxon>
        <taxon>Arcobacteraceae</taxon>
        <taxon>Halarcobacter</taxon>
    </lineage>
</organism>
<reference evidence="1 2" key="1">
    <citation type="submission" date="2017-10" db="EMBL/GenBank/DDBJ databases">
        <title>Genomics of the genus Arcobacter.</title>
        <authorList>
            <person name="Perez-Cataluna A."/>
            <person name="Figueras M.J."/>
        </authorList>
    </citation>
    <scope>NUCLEOTIDE SEQUENCE [LARGE SCALE GENOMIC DNA]</scope>
    <source>
        <strain evidence="1 2">CECT 7835</strain>
    </source>
</reference>
<accession>A0AAX2A3S9</accession>
<feature type="non-terminal residue" evidence="1">
    <location>
        <position position="186"/>
    </location>
</feature>
<dbReference type="InterPro" id="IPR035516">
    <property type="entry name" value="Gyrase/topoIV_suA_C"/>
</dbReference>
<evidence type="ECO:0000313" key="1">
    <source>
        <dbReference type="EMBL" id="RXK08802.1"/>
    </source>
</evidence>